<sequence>MVIPIAFYLVKHRVNPQPILNDPLSYIFLIHDGDLNILKCVIVHGININKQDSLGNTLLSLAIHEGKLDVIEYLM</sequence>
<dbReference type="Gene3D" id="1.25.40.20">
    <property type="entry name" value="Ankyrin repeat-containing domain"/>
    <property type="match status" value="1"/>
</dbReference>
<organism evidence="1 2">
    <name type="scientific">Piromyces finnis</name>
    <dbReference type="NCBI Taxonomy" id="1754191"/>
    <lineage>
        <taxon>Eukaryota</taxon>
        <taxon>Fungi</taxon>
        <taxon>Fungi incertae sedis</taxon>
        <taxon>Chytridiomycota</taxon>
        <taxon>Chytridiomycota incertae sedis</taxon>
        <taxon>Neocallimastigomycetes</taxon>
        <taxon>Neocallimastigales</taxon>
        <taxon>Neocallimastigaceae</taxon>
        <taxon>Piromyces</taxon>
    </lineage>
</organism>
<dbReference type="OrthoDB" id="194358at2759"/>
<reference evidence="1 2" key="2">
    <citation type="submission" date="2016-08" db="EMBL/GenBank/DDBJ databases">
        <title>Pervasive Adenine N6-methylation of Active Genes in Fungi.</title>
        <authorList>
            <consortium name="DOE Joint Genome Institute"/>
            <person name="Mondo S.J."/>
            <person name="Dannebaum R.O."/>
            <person name="Kuo R.C."/>
            <person name="Labutti K."/>
            <person name="Haridas S."/>
            <person name="Kuo A."/>
            <person name="Salamov A."/>
            <person name="Ahrendt S.R."/>
            <person name="Lipzen A."/>
            <person name="Sullivan W."/>
            <person name="Andreopoulos W.B."/>
            <person name="Clum A."/>
            <person name="Lindquist E."/>
            <person name="Daum C."/>
            <person name="Ramamoorthy G.K."/>
            <person name="Gryganskyi A."/>
            <person name="Culley D."/>
            <person name="Magnuson J.K."/>
            <person name="James T.Y."/>
            <person name="O'Malley M.A."/>
            <person name="Stajich J.E."/>
            <person name="Spatafora J.W."/>
            <person name="Visel A."/>
            <person name="Grigoriev I.V."/>
        </authorList>
    </citation>
    <scope>NUCLEOTIDE SEQUENCE [LARGE SCALE GENOMIC DNA]</scope>
    <source>
        <strain evidence="2">finn</strain>
    </source>
</reference>
<name>A0A1Y1V8X2_9FUNG</name>
<comment type="caution">
    <text evidence="1">The sequence shown here is derived from an EMBL/GenBank/DDBJ whole genome shotgun (WGS) entry which is preliminary data.</text>
</comment>
<dbReference type="Pfam" id="PF13637">
    <property type="entry name" value="Ank_4"/>
    <property type="match status" value="1"/>
</dbReference>
<dbReference type="EMBL" id="MCFH01000023">
    <property type="protein sequence ID" value="ORX49633.1"/>
    <property type="molecule type" value="Genomic_DNA"/>
</dbReference>
<dbReference type="SUPFAM" id="SSF48403">
    <property type="entry name" value="Ankyrin repeat"/>
    <property type="match status" value="1"/>
</dbReference>
<proteinExistence type="predicted"/>
<protein>
    <submittedName>
        <fullName evidence="1">Uncharacterized protein</fullName>
    </submittedName>
</protein>
<keyword evidence="2" id="KW-1185">Reference proteome</keyword>
<evidence type="ECO:0000313" key="2">
    <source>
        <dbReference type="Proteomes" id="UP000193719"/>
    </source>
</evidence>
<dbReference type="Proteomes" id="UP000193719">
    <property type="component" value="Unassembled WGS sequence"/>
</dbReference>
<dbReference type="InterPro" id="IPR036770">
    <property type="entry name" value="Ankyrin_rpt-contain_sf"/>
</dbReference>
<accession>A0A1Y1V8X2</accession>
<dbReference type="AlphaFoldDB" id="A0A1Y1V8X2"/>
<gene>
    <name evidence="1" type="ORF">BCR36DRAFT_450228</name>
</gene>
<dbReference type="InterPro" id="IPR002110">
    <property type="entry name" value="Ankyrin_rpt"/>
</dbReference>
<reference evidence="1 2" key="1">
    <citation type="submission" date="2016-08" db="EMBL/GenBank/DDBJ databases">
        <title>Genomes of anaerobic fungi encode conserved fungal cellulosomes for biomass hydrolysis.</title>
        <authorList>
            <consortium name="DOE Joint Genome Institute"/>
            <person name="Haitjema C.H."/>
            <person name="Gilmore S.P."/>
            <person name="Henske J.K."/>
            <person name="Solomon K.V."/>
            <person name="De Groot R."/>
            <person name="Kuo A."/>
            <person name="Mondo S.J."/>
            <person name="Salamov A.A."/>
            <person name="Labutti K."/>
            <person name="Zhao Z."/>
            <person name="Chiniquy J."/>
            <person name="Barry K."/>
            <person name="Brewer H.M."/>
            <person name="Purvine S.O."/>
            <person name="Wright A.T."/>
            <person name="Boxma B."/>
            <person name="Van Alen T."/>
            <person name="Hackstein J.H."/>
            <person name="Baker S.E."/>
            <person name="Grigoriev I.V."/>
            <person name="O'Malley M.A."/>
        </authorList>
    </citation>
    <scope>NUCLEOTIDE SEQUENCE [LARGE SCALE GENOMIC DNA]</scope>
    <source>
        <strain evidence="2">finn</strain>
    </source>
</reference>
<evidence type="ECO:0000313" key="1">
    <source>
        <dbReference type="EMBL" id="ORX49633.1"/>
    </source>
</evidence>